<dbReference type="KEGG" id="ter:Tery_4542"/>
<proteinExistence type="predicted"/>
<dbReference type="GO" id="GO:0006313">
    <property type="term" value="P:DNA transposition"/>
    <property type="evidence" value="ECO:0007669"/>
    <property type="project" value="InterPro"/>
</dbReference>
<organism evidence="5">
    <name type="scientific">Trichodesmium erythraeum (strain IMS101)</name>
    <dbReference type="NCBI Taxonomy" id="203124"/>
    <lineage>
        <taxon>Bacteria</taxon>
        <taxon>Bacillati</taxon>
        <taxon>Cyanobacteriota</taxon>
        <taxon>Cyanophyceae</taxon>
        <taxon>Oscillatoriophycideae</taxon>
        <taxon>Oscillatoriales</taxon>
        <taxon>Microcoleaceae</taxon>
        <taxon>Trichodesmium</taxon>
    </lineage>
</organism>
<dbReference type="EMBL" id="CP000393">
    <property type="protein sequence ID" value="ABG50574.1"/>
    <property type="molecule type" value="Genomic_DNA"/>
</dbReference>
<dbReference type="HOGENOM" id="CLU_3298184_0_0_3"/>
<dbReference type="eggNOG" id="COG1662">
    <property type="taxonomic scope" value="Bacteria"/>
</dbReference>
<sequence length="44" mass="5248">MNNTLRQRISRLVRKTLSFSKKLRSHLGAIWYFINHYNEAIASL</sequence>
<name>Q10VF0_TRIEI</name>
<dbReference type="EMBL" id="CP000393">
    <property type="protein sequence ID" value="ABG53774.1"/>
    <property type="molecule type" value="Genomic_DNA"/>
</dbReference>
<protein>
    <recommendedName>
        <fullName evidence="6">Transposase</fullName>
    </recommendedName>
</protein>
<evidence type="ECO:0000313" key="2">
    <source>
        <dbReference type="EMBL" id="ABG50556.1"/>
    </source>
</evidence>
<dbReference type="EMBL" id="CP000393">
    <property type="protein sequence ID" value="ABG49609.1"/>
    <property type="molecule type" value="Genomic_DNA"/>
</dbReference>
<gene>
    <name evidence="1" type="ordered locus">Tery_0111</name>
    <name evidence="2" type="ordered locus">Tery_1199</name>
    <name evidence="3" type="ordered locus">Tery_1221</name>
    <name evidence="4" type="ordered locus">Tery_4542</name>
    <name evidence="5" type="ordered locus">Tery_4831</name>
</gene>
<dbReference type="AlphaFoldDB" id="Q10VF0"/>
<dbReference type="GO" id="GO:0003677">
    <property type="term" value="F:DNA binding"/>
    <property type="evidence" value="ECO:0007669"/>
    <property type="project" value="InterPro"/>
</dbReference>
<dbReference type="KEGG" id="ter:Tery_1199"/>
<evidence type="ECO:0008006" key="6">
    <source>
        <dbReference type="Google" id="ProtNLM"/>
    </source>
</evidence>
<accession>Q10VF0</accession>
<dbReference type="KEGG" id="ter:Tery_0111"/>
<dbReference type="Pfam" id="PF03400">
    <property type="entry name" value="DDE_Tnp_IS1"/>
    <property type="match status" value="1"/>
</dbReference>
<dbReference type="KEGG" id="ter:Tery_4831"/>
<evidence type="ECO:0000313" key="5">
    <source>
        <dbReference type="EMBL" id="ABG53774.1"/>
    </source>
</evidence>
<dbReference type="GO" id="GO:0004803">
    <property type="term" value="F:transposase activity"/>
    <property type="evidence" value="ECO:0007669"/>
    <property type="project" value="InterPro"/>
</dbReference>
<reference evidence="5" key="1">
    <citation type="submission" date="2006-06" db="EMBL/GenBank/DDBJ databases">
        <title>Complete sequence of Trichodesmium erythraeum IMS101.</title>
        <authorList>
            <consortium name="US DOE Joint Genome Institute"/>
            <person name="Copeland A."/>
            <person name="Lucas S."/>
            <person name="Lapidus A."/>
            <person name="Barry K."/>
            <person name="Detter J.C."/>
            <person name="Glavina del Rio T."/>
            <person name="Hammon N."/>
            <person name="Israni S."/>
            <person name="Dalin E."/>
            <person name="Tice H."/>
            <person name="Pitluck S."/>
            <person name="Kiss H."/>
            <person name="Munk A.C."/>
            <person name="Brettin T."/>
            <person name="Bruce D."/>
            <person name="Han C."/>
            <person name="Tapia R."/>
            <person name="Gilna P."/>
            <person name="Schmutz J."/>
            <person name="Larimer F."/>
            <person name="Land M."/>
            <person name="Hauser L."/>
            <person name="Kyrpides N."/>
            <person name="Kim E."/>
            <person name="Richardson P."/>
        </authorList>
    </citation>
    <scope>NUCLEOTIDE SEQUENCE [LARGE SCALE GENOMIC DNA]</scope>
    <source>
        <strain evidence="5">IMS101</strain>
    </source>
</reference>
<dbReference type="EMBL" id="CP000393">
    <property type="protein sequence ID" value="ABG53522.1"/>
    <property type="molecule type" value="Genomic_DNA"/>
</dbReference>
<dbReference type="KEGG" id="ter:Tery_1221"/>
<evidence type="ECO:0000313" key="1">
    <source>
        <dbReference type="EMBL" id="ABG49609.1"/>
    </source>
</evidence>
<dbReference type="InterPro" id="IPR005063">
    <property type="entry name" value="Transposase_27"/>
</dbReference>
<evidence type="ECO:0000313" key="4">
    <source>
        <dbReference type="EMBL" id="ABG53522.1"/>
    </source>
</evidence>
<dbReference type="EMBL" id="CP000393">
    <property type="protein sequence ID" value="ABG50556.1"/>
    <property type="molecule type" value="Genomic_DNA"/>
</dbReference>
<evidence type="ECO:0000313" key="3">
    <source>
        <dbReference type="EMBL" id="ABG50574.1"/>
    </source>
</evidence>